<dbReference type="PROSITE" id="PS51419">
    <property type="entry name" value="RAB"/>
    <property type="match status" value="1"/>
</dbReference>
<dbReference type="PRINTS" id="PR00449">
    <property type="entry name" value="RASTRNSFRMNG"/>
</dbReference>
<proteinExistence type="predicted"/>
<dbReference type="Proteomes" id="UP001283361">
    <property type="component" value="Unassembled WGS sequence"/>
</dbReference>
<dbReference type="AlphaFoldDB" id="A0AAE0YXK3"/>
<evidence type="ECO:0000256" key="1">
    <source>
        <dbReference type="ARBA" id="ARBA00022741"/>
    </source>
</evidence>
<dbReference type="GO" id="GO:0003924">
    <property type="term" value="F:GTPase activity"/>
    <property type="evidence" value="ECO:0007669"/>
    <property type="project" value="InterPro"/>
</dbReference>
<dbReference type="CDD" id="cd00157">
    <property type="entry name" value="Rho"/>
    <property type="match status" value="1"/>
</dbReference>
<dbReference type="InterPro" id="IPR001806">
    <property type="entry name" value="Small_GTPase"/>
</dbReference>
<dbReference type="InterPro" id="IPR027417">
    <property type="entry name" value="P-loop_NTPase"/>
</dbReference>
<dbReference type="SMART" id="SM00175">
    <property type="entry name" value="RAB"/>
    <property type="match status" value="1"/>
</dbReference>
<name>A0AAE0YXK3_9GAST</name>
<dbReference type="PROSITE" id="PS51421">
    <property type="entry name" value="RAS"/>
    <property type="match status" value="1"/>
</dbReference>
<gene>
    <name evidence="3" type="ORF">RRG08_012631</name>
</gene>
<dbReference type="NCBIfam" id="TIGR00231">
    <property type="entry name" value="small_GTP"/>
    <property type="match status" value="1"/>
</dbReference>
<dbReference type="PROSITE" id="PS51420">
    <property type="entry name" value="RHO"/>
    <property type="match status" value="1"/>
</dbReference>
<organism evidence="3 4">
    <name type="scientific">Elysia crispata</name>
    <name type="common">lettuce slug</name>
    <dbReference type="NCBI Taxonomy" id="231223"/>
    <lineage>
        <taxon>Eukaryota</taxon>
        <taxon>Metazoa</taxon>
        <taxon>Spiralia</taxon>
        <taxon>Lophotrochozoa</taxon>
        <taxon>Mollusca</taxon>
        <taxon>Gastropoda</taxon>
        <taxon>Heterobranchia</taxon>
        <taxon>Euthyneura</taxon>
        <taxon>Panpulmonata</taxon>
        <taxon>Sacoglossa</taxon>
        <taxon>Placobranchoidea</taxon>
        <taxon>Plakobranchidae</taxon>
        <taxon>Elysia</taxon>
    </lineage>
</organism>
<dbReference type="InterPro" id="IPR003578">
    <property type="entry name" value="Small_GTPase_Rho"/>
</dbReference>
<reference evidence="3" key="1">
    <citation type="journal article" date="2023" name="G3 (Bethesda)">
        <title>A reference genome for the long-term kleptoplast-retaining sea slug Elysia crispata morphotype clarki.</title>
        <authorList>
            <person name="Eastman K.E."/>
            <person name="Pendleton A.L."/>
            <person name="Shaikh M.A."/>
            <person name="Suttiyut T."/>
            <person name="Ogas R."/>
            <person name="Tomko P."/>
            <person name="Gavelis G."/>
            <person name="Widhalm J.R."/>
            <person name="Wisecaver J.H."/>
        </authorList>
    </citation>
    <scope>NUCLEOTIDE SEQUENCE</scope>
    <source>
        <strain evidence="3">ECLA1</strain>
    </source>
</reference>
<dbReference type="EMBL" id="JAWDGP010005272">
    <property type="protein sequence ID" value="KAK3758381.1"/>
    <property type="molecule type" value="Genomic_DNA"/>
</dbReference>
<sequence>MEDKPKIKCVIVGDGGVGKRSLVTRYCKNTFYEDYTSSESELPTVDIKVGEREVSTQLMVLAGQDDCAKMRAALYPGTHVFVLCFDIGDRASAGGIATRWRPELGYHCGDHTPTVLVGTKLDNREHDSDSQKALSTREGEDIARLIRAASYVECSAQSGQGVTEVFQEAVKAHLFRKKRPKKGQRALCLLC</sequence>
<keyword evidence="4" id="KW-1185">Reference proteome</keyword>
<accession>A0AAE0YXK3</accession>
<dbReference type="GO" id="GO:0005525">
    <property type="term" value="F:GTP binding"/>
    <property type="evidence" value="ECO:0007669"/>
    <property type="project" value="UniProtKB-KW"/>
</dbReference>
<comment type="caution">
    <text evidence="3">The sequence shown here is derived from an EMBL/GenBank/DDBJ whole genome shotgun (WGS) entry which is preliminary data.</text>
</comment>
<dbReference type="PANTHER" id="PTHR24072">
    <property type="entry name" value="RHO FAMILY GTPASE"/>
    <property type="match status" value="1"/>
</dbReference>
<evidence type="ECO:0000256" key="2">
    <source>
        <dbReference type="ARBA" id="ARBA00023134"/>
    </source>
</evidence>
<dbReference type="GO" id="GO:0007264">
    <property type="term" value="P:small GTPase-mediated signal transduction"/>
    <property type="evidence" value="ECO:0007669"/>
    <property type="project" value="InterPro"/>
</dbReference>
<keyword evidence="2" id="KW-0342">GTP-binding</keyword>
<dbReference type="InterPro" id="IPR005225">
    <property type="entry name" value="Small_GTP-bd"/>
</dbReference>
<protein>
    <submittedName>
        <fullName evidence="3">Uncharacterized protein</fullName>
    </submittedName>
</protein>
<dbReference type="Pfam" id="PF00071">
    <property type="entry name" value="Ras"/>
    <property type="match status" value="1"/>
</dbReference>
<evidence type="ECO:0000313" key="3">
    <source>
        <dbReference type="EMBL" id="KAK3758381.1"/>
    </source>
</evidence>
<dbReference type="SMART" id="SM00174">
    <property type="entry name" value="RHO"/>
    <property type="match status" value="1"/>
</dbReference>
<dbReference type="SMART" id="SM00173">
    <property type="entry name" value="RAS"/>
    <property type="match status" value="1"/>
</dbReference>
<evidence type="ECO:0000313" key="4">
    <source>
        <dbReference type="Proteomes" id="UP001283361"/>
    </source>
</evidence>
<keyword evidence="1" id="KW-0547">Nucleotide-binding</keyword>
<dbReference type="SUPFAM" id="SSF52540">
    <property type="entry name" value="P-loop containing nucleoside triphosphate hydrolases"/>
    <property type="match status" value="1"/>
</dbReference>
<dbReference type="Gene3D" id="3.40.50.300">
    <property type="entry name" value="P-loop containing nucleotide triphosphate hydrolases"/>
    <property type="match status" value="1"/>
</dbReference>